<evidence type="ECO:0000313" key="5">
    <source>
        <dbReference type="EMBL" id="TDU31313.1"/>
    </source>
</evidence>
<dbReference type="EMBL" id="SOBT01000008">
    <property type="protein sequence ID" value="TDU31313.1"/>
    <property type="molecule type" value="Genomic_DNA"/>
</dbReference>
<keyword evidence="2 5" id="KW-0645">Protease</keyword>
<dbReference type="AlphaFoldDB" id="A0A4R7PB61"/>
<dbReference type="Proteomes" id="UP000295341">
    <property type="component" value="Unassembled WGS sequence"/>
</dbReference>
<evidence type="ECO:0000259" key="4">
    <source>
        <dbReference type="Pfam" id="PF04586"/>
    </source>
</evidence>
<reference evidence="5 6" key="1">
    <citation type="submission" date="2019-03" db="EMBL/GenBank/DDBJ databases">
        <title>Genomic Encyclopedia of Type Strains, Phase IV (KMG-IV): sequencing the most valuable type-strain genomes for metagenomic binning, comparative biology and taxonomic classification.</title>
        <authorList>
            <person name="Goeker M."/>
        </authorList>
    </citation>
    <scope>NUCLEOTIDE SEQUENCE [LARGE SCALE GENOMIC DNA]</scope>
    <source>
        <strain evidence="5 6">DSM 26377</strain>
    </source>
</reference>
<gene>
    <name evidence="5" type="ORF">DFR24_0677</name>
</gene>
<evidence type="ECO:0000256" key="2">
    <source>
        <dbReference type="ARBA" id="ARBA00022670"/>
    </source>
</evidence>
<keyword evidence="6" id="KW-1185">Reference proteome</keyword>
<dbReference type="GO" id="GO:0008233">
    <property type="term" value="F:peptidase activity"/>
    <property type="evidence" value="ECO:0007669"/>
    <property type="project" value="UniProtKB-KW"/>
</dbReference>
<proteinExistence type="predicted"/>
<keyword evidence="3" id="KW-0378">Hydrolase</keyword>
<evidence type="ECO:0000256" key="3">
    <source>
        <dbReference type="ARBA" id="ARBA00022801"/>
    </source>
</evidence>
<comment type="caution">
    <text evidence="5">The sequence shown here is derived from an EMBL/GenBank/DDBJ whole genome shotgun (WGS) entry which is preliminary data.</text>
</comment>
<accession>A0A4R7PB61</accession>
<organism evidence="5 6">
    <name type="scientific">Panacagrimonas perspica</name>
    <dbReference type="NCBI Taxonomy" id="381431"/>
    <lineage>
        <taxon>Bacteria</taxon>
        <taxon>Pseudomonadati</taxon>
        <taxon>Pseudomonadota</taxon>
        <taxon>Gammaproteobacteria</taxon>
        <taxon>Nevskiales</taxon>
        <taxon>Nevskiaceae</taxon>
        <taxon>Panacagrimonas</taxon>
    </lineage>
</organism>
<dbReference type="RefSeq" id="WP_162851012.1">
    <property type="nucleotide sequence ID" value="NZ_MWIN01000014.1"/>
</dbReference>
<keyword evidence="1" id="KW-1188">Viral release from host cell</keyword>
<protein>
    <submittedName>
        <fullName evidence="5">HK97 family phage prohead protease</fullName>
    </submittedName>
</protein>
<evidence type="ECO:0000313" key="6">
    <source>
        <dbReference type="Proteomes" id="UP000295341"/>
    </source>
</evidence>
<dbReference type="InterPro" id="IPR054613">
    <property type="entry name" value="Peptidase_S78_dom"/>
</dbReference>
<dbReference type="Pfam" id="PF04586">
    <property type="entry name" value="Peptidase_S78"/>
    <property type="match status" value="1"/>
</dbReference>
<sequence>MSTSGHLVVKLLAAPTDGKRIITGWASTDDVDLVGDICEPAGCIAKTPLPLLFGHNHESIIGSVTSVVIEATRVRIEATIVEGTAKADEAWTLIRAGALTSFSVGFIGHKSTAISTGGRRWTSWTLTEVSAVAVPANPFAKITGSSNAKELASPHAATREILQQNLATARSLANKRAVKKGLSKVRESSVSWTFHQLNFVSAMKRIASLERRLADSPKYLGIFNRTAVYSRGDVVSHGGSAFYCVRDGVSSAPTHEGSDAVSADWQIFVRRGRDARGDSR</sequence>
<evidence type="ECO:0000256" key="1">
    <source>
        <dbReference type="ARBA" id="ARBA00022612"/>
    </source>
</evidence>
<dbReference type="GO" id="GO:0006508">
    <property type="term" value="P:proteolysis"/>
    <property type="evidence" value="ECO:0007669"/>
    <property type="project" value="UniProtKB-KW"/>
</dbReference>
<name>A0A4R7PB61_9GAMM</name>
<feature type="domain" description="Prohead serine protease" evidence="4">
    <location>
        <begin position="49"/>
        <end position="145"/>
    </location>
</feature>